<accession>A0AAD9HUF0</accession>
<evidence type="ECO:0000313" key="1">
    <source>
        <dbReference type="EMBL" id="KAK2034069.1"/>
    </source>
</evidence>
<organism evidence="1 2">
    <name type="scientific">Colletotrichum zoysiae</name>
    <dbReference type="NCBI Taxonomy" id="1216348"/>
    <lineage>
        <taxon>Eukaryota</taxon>
        <taxon>Fungi</taxon>
        <taxon>Dikarya</taxon>
        <taxon>Ascomycota</taxon>
        <taxon>Pezizomycotina</taxon>
        <taxon>Sordariomycetes</taxon>
        <taxon>Hypocreomycetidae</taxon>
        <taxon>Glomerellales</taxon>
        <taxon>Glomerellaceae</taxon>
        <taxon>Colletotrichum</taxon>
        <taxon>Colletotrichum graminicola species complex</taxon>
    </lineage>
</organism>
<protein>
    <submittedName>
        <fullName evidence="1">Uncharacterized protein</fullName>
    </submittedName>
</protein>
<name>A0AAD9HUF0_9PEZI</name>
<dbReference type="Proteomes" id="UP001232148">
    <property type="component" value="Unassembled WGS sequence"/>
</dbReference>
<proteinExistence type="predicted"/>
<evidence type="ECO:0000313" key="2">
    <source>
        <dbReference type="Proteomes" id="UP001232148"/>
    </source>
</evidence>
<gene>
    <name evidence="1" type="ORF">LX32DRAFT_7343</name>
</gene>
<reference evidence="1" key="1">
    <citation type="submission" date="2021-06" db="EMBL/GenBank/DDBJ databases">
        <title>Comparative genomics, transcriptomics and evolutionary studies reveal genomic signatures of adaptation to plant cell wall in hemibiotrophic fungi.</title>
        <authorList>
            <consortium name="DOE Joint Genome Institute"/>
            <person name="Baroncelli R."/>
            <person name="Diaz J.F."/>
            <person name="Benocci T."/>
            <person name="Peng M."/>
            <person name="Battaglia E."/>
            <person name="Haridas S."/>
            <person name="Andreopoulos W."/>
            <person name="Labutti K."/>
            <person name="Pangilinan J."/>
            <person name="Floch G.L."/>
            <person name="Makela M.R."/>
            <person name="Henrissat B."/>
            <person name="Grigoriev I.V."/>
            <person name="Crouch J.A."/>
            <person name="De Vries R.P."/>
            <person name="Sukno S.A."/>
            <person name="Thon M.R."/>
        </authorList>
    </citation>
    <scope>NUCLEOTIDE SEQUENCE</scope>
    <source>
        <strain evidence="1">MAFF235873</strain>
    </source>
</reference>
<dbReference type="AlphaFoldDB" id="A0AAD9HUF0"/>
<keyword evidence="2" id="KW-1185">Reference proteome</keyword>
<dbReference type="EMBL" id="MU842817">
    <property type="protein sequence ID" value="KAK2034069.1"/>
    <property type="molecule type" value="Genomic_DNA"/>
</dbReference>
<comment type="caution">
    <text evidence="1">The sequence shown here is derived from an EMBL/GenBank/DDBJ whole genome shotgun (WGS) entry which is preliminary data.</text>
</comment>
<sequence>MSFHAPPRNASTSAILLSWVTSMPGSLGKEQRSVVDMETCCSPRRPDFCLFDQRESAAQRLVEGILAKLSLPGIWWCHETHEP</sequence>